<gene>
    <name evidence="2" type="ORF">C3731_17495</name>
</gene>
<comment type="caution">
    <text evidence="2">The sequence shown here is derived from an EMBL/GenBank/DDBJ whole genome shotgun (WGS) entry which is preliminary data.</text>
</comment>
<sequence length="183" mass="21555">MPDMTQQRARELFDYEPGTGRLVWKHRPRAEFKNDCRFKHWNRTYPGVEAGCVCKRTGYRVISLCPTTYRSHRIVWSWVYGDISTTDQIDHINGVRDDNRLPNLRAVSFDENLRNTALRSTNKTGVHGLYYSVRQNRWTASISDKGKKTHLGTFRTFDEALAVRREFERRLGYHPNHGRIPTR</sequence>
<dbReference type="SUPFAM" id="SSF54060">
    <property type="entry name" value="His-Me finger endonucleases"/>
    <property type="match status" value="1"/>
</dbReference>
<protein>
    <submittedName>
        <fullName evidence="2">HNH endonuclease</fullName>
    </submittedName>
</protein>
<dbReference type="Pfam" id="PF13392">
    <property type="entry name" value="HNH_3"/>
    <property type="match status" value="1"/>
</dbReference>
<dbReference type="Gene3D" id="3.90.75.20">
    <property type="match status" value="1"/>
</dbReference>
<reference evidence="2 3" key="1">
    <citation type="submission" date="2018-02" db="EMBL/GenBank/DDBJ databases">
        <title>Draft genome sequence of Ochrobactrum oryzae found in Brazil.</title>
        <authorList>
            <person name="Cerdeira L."/>
            <person name="Andrade F."/>
            <person name="Zacariotto T."/>
            <person name="Barbosa B."/>
            <person name="Santos S."/>
            <person name="Cassetari V."/>
            <person name="Lincopan N."/>
        </authorList>
    </citation>
    <scope>NUCLEOTIDE SEQUENCE [LARGE SCALE GENOMIC DNA]</scope>
    <source>
        <strain evidence="2 3">OA447</strain>
    </source>
</reference>
<dbReference type="InterPro" id="IPR003615">
    <property type="entry name" value="HNH_nuc"/>
</dbReference>
<evidence type="ECO:0000313" key="2">
    <source>
        <dbReference type="EMBL" id="PQA72194.1"/>
    </source>
</evidence>
<name>A0A2S7IW04_9HYPH</name>
<dbReference type="OrthoDB" id="388551at2"/>
<feature type="domain" description="HNH nuclease" evidence="1">
    <location>
        <begin position="71"/>
        <end position="113"/>
    </location>
</feature>
<dbReference type="InterPro" id="IPR044925">
    <property type="entry name" value="His-Me_finger_sf"/>
</dbReference>
<keyword evidence="3" id="KW-1185">Reference proteome</keyword>
<dbReference type="GO" id="GO:0003677">
    <property type="term" value="F:DNA binding"/>
    <property type="evidence" value="ECO:0007669"/>
    <property type="project" value="InterPro"/>
</dbReference>
<keyword evidence="2" id="KW-0540">Nuclease</keyword>
<organism evidence="2 3">
    <name type="scientific">Brucella oryzae</name>
    <dbReference type="NCBI Taxonomy" id="335286"/>
    <lineage>
        <taxon>Bacteria</taxon>
        <taxon>Pseudomonadati</taxon>
        <taxon>Pseudomonadota</taxon>
        <taxon>Alphaproteobacteria</taxon>
        <taxon>Hyphomicrobiales</taxon>
        <taxon>Brucellaceae</taxon>
        <taxon>Brucella/Ochrobactrum group</taxon>
        <taxon>Brucella</taxon>
    </lineage>
</organism>
<dbReference type="GO" id="GO:0004519">
    <property type="term" value="F:endonuclease activity"/>
    <property type="evidence" value="ECO:0007669"/>
    <property type="project" value="UniProtKB-KW"/>
</dbReference>
<keyword evidence="2" id="KW-0378">Hydrolase</keyword>
<keyword evidence="2" id="KW-0255">Endonuclease</keyword>
<dbReference type="AlphaFoldDB" id="A0A2S7IW04"/>
<dbReference type="Proteomes" id="UP000238493">
    <property type="component" value="Unassembled WGS sequence"/>
</dbReference>
<dbReference type="SUPFAM" id="SSF54171">
    <property type="entry name" value="DNA-binding domain"/>
    <property type="match status" value="1"/>
</dbReference>
<evidence type="ECO:0000313" key="3">
    <source>
        <dbReference type="Proteomes" id="UP000238493"/>
    </source>
</evidence>
<proteinExistence type="predicted"/>
<dbReference type="InterPro" id="IPR016177">
    <property type="entry name" value="DNA-bd_dom_sf"/>
</dbReference>
<accession>A0A2S7IW04</accession>
<evidence type="ECO:0000259" key="1">
    <source>
        <dbReference type="Pfam" id="PF13392"/>
    </source>
</evidence>
<dbReference type="EMBL" id="PTRC01000033">
    <property type="protein sequence ID" value="PQA72194.1"/>
    <property type="molecule type" value="Genomic_DNA"/>
</dbReference>